<proteinExistence type="predicted"/>
<sequence>MGKRVFVGNLPFSATEDQLRQLFSQHGEVTAVEIIKDRFTERSRGFAFVEMATDEAAAAAIAALNQHDMDGRPLTVNEARVRSEGGGGRGSRGDRPRREGGGRDFSSGNRW</sequence>
<name>A0A7C4GG16_UNCW3</name>
<dbReference type="EMBL" id="DSUT01000152">
    <property type="protein sequence ID" value="HGK28741.1"/>
    <property type="molecule type" value="Genomic_DNA"/>
</dbReference>
<evidence type="ECO:0000256" key="2">
    <source>
        <dbReference type="SAM" id="MobiDB-lite"/>
    </source>
</evidence>
<reference evidence="4" key="1">
    <citation type="journal article" date="2020" name="mSystems">
        <title>Genome- and Community-Level Interaction Insights into Carbon Utilization and Element Cycling Functions of Hydrothermarchaeota in Hydrothermal Sediment.</title>
        <authorList>
            <person name="Zhou Z."/>
            <person name="Liu Y."/>
            <person name="Xu W."/>
            <person name="Pan J."/>
            <person name="Luo Z.H."/>
            <person name="Li M."/>
        </authorList>
    </citation>
    <scope>NUCLEOTIDE SEQUENCE [LARGE SCALE GENOMIC DNA]</scope>
    <source>
        <strain evidence="4">SpSt-488</strain>
    </source>
</reference>
<dbReference type="InterPro" id="IPR000504">
    <property type="entry name" value="RRM_dom"/>
</dbReference>
<dbReference type="PROSITE" id="PS50102">
    <property type="entry name" value="RRM"/>
    <property type="match status" value="1"/>
</dbReference>
<protein>
    <submittedName>
        <fullName evidence="4">RNA-binding protein</fullName>
    </submittedName>
</protein>
<dbReference type="InterPro" id="IPR035979">
    <property type="entry name" value="RBD_domain_sf"/>
</dbReference>
<comment type="caution">
    <text evidence="4">The sequence shown here is derived from an EMBL/GenBank/DDBJ whole genome shotgun (WGS) entry which is preliminary data.</text>
</comment>
<dbReference type="SUPFAM" id="SSF54928">
    <property type="entry name" value="RNA-binding domain, RBD"/>
    <property type="match status" value="1"/>
</dbReference>
<dbReference type="SMART" id="SM00360">
    <property type="entry name" value="RRM"/>
    <property type="match status" value="1"/>
</dbReference>
<dbReference type="Pfam" id="PF00076">
    <property type="entry name" value="RRM_1"/>
    <property type="match status" value="1"/>
</dbReference>
<evidence type="ECO:0000259" key="3">
    <source>
        <dbReference type="PROSITE" id="PS50102"/>
    </source>
</evidence>
<accession>A0A7C4GG16</accession>
<feature type="compositionally biased region" description="Basic and acidic residues" evidence="2">
    <location>
        <begin position="91"/>
        <end position="102"/>
    </location>
</feature>
<feature type="domain" description="RRM" evidence="3">
    <location>
        <begin position="3"/>
        <end position="81"/>
    </location>
</feature>
<evidence type="ECO:0000256" key="1">
    <source>
        <dbReference type="ARBA" id="ARBA00022884"/>
    </source>
</evidence>
<organism evidence="4">
    <name type="scientific">candidate division WOR-3 bacterium</name>
    <dbReference type="NCBI Taxonomy" id="2052148"/>
    <lineage>
        <taxon>Bacteria</taxon>
        <taxon>Bacteria division WOR-3</taxon>
    </lineage>
</organism>
<dbReference type="InterPro" id="IPR052462">
    <property type="entry name" value="SLIRP/GR-RBP-like"/>
</dbReference>
<dbReference type="PANTHER" id="PTHR48027">
    <property type="entry name" value="HETEROGENEOUS NUCLEAR RIBONUCLEOPROTEIN 87F-RELATED"/>
    <property type="match status" value="1"/>
</dbReference>
<gene>
    <name evidence="4" type="ORF">ENS41_07285</name>
</gene>
<dbReference type="Gene3D" id="3.30.70.330">
    <property type="match status" value="1"/>
</dbReference>
<dbReference type="AlphaFoldDB" id="A0A7C4GG16"/>
<dbReference type="GO" id="GO:0003723">
    <property type="term" value="F:RNA binding"/>
    <property type="evidence" value="ECO:0007669"/>
    <property type="project" value="UniProtKB-KW"/>
</dbReference>
<feature type="region of interest" description="Disordered" evidence="2">
    <location>
        <begin position="71"/>
        <end position="111"/>
    </location>
</feature>
<keyword evidence="1" id="KW-0694">RNA-binding</keyword>
<dbReference type="InterPro" id="IPR012677">
    <property type="entry name" value="Nucleotide-bd_a/b_plait_sf"/>
</dbReference>
<evidence type="ECO:0000313" key="4">
    <source>
        <dbReference type="EMBL" id="HGK28741.1"/>
    </source>
</evidence>